<dbReference type="EMBL" id="MCFH01000016">
    <property type="protein sequence ID" value="ORX52199.1"/>
    <property type="molecule type" value="Genomic_DNA"/>
</dbReference>
<reference evidence="10 11" key="1">
    <citation type="submission" date="2016-08" db="EMBL/GenBank/DDBJ databases">
        <title>Genomes of anaerobic fungi encode conserved fungal cellulosomes for biomass hydrolysis.</title>
        <authorList>
            <consortium name="DOE Joint Genome Institute"/>
            <person name="Haitjema C.H."/>
            <person name="Gilmore S.P."/>
            <person name="Henske J.K."/>
            <person name="Solomon K.V."/>
            <person name="De Groot R."/>
            <person name="Kuo A."/>
            <person name="Mondo S.J."/>
            <person name="Salamov A.A."/>
            <person name="Labutti K."/>
            <person name="Zhao Z."/>
            <person name="Chiniquy J."/>
            <person name="Barry K."/>
            <person name="Brewer H.M."/>
            <person name="Purvine S.O."/>
            <person name="Wright A.T."/>
            <person name="Boxma B."/>
            <person name="Van Alen T."/>
            <person name="Hackstein J.H."/>
            <person name="Baker S.E."/>
            <person name="Grigoriev I.V."/>
            <person name="O'Malley M.A."/>
        </authorList>
    </citation>
    <scope>NUCLEOTIDE SEQUENCE [LARGE SCALE GENOMIC DNA]</scope>
    <source>
        <strain evidence="11">finn</strain>
    </source>
</reference>
<name>A0A1Y1VC09_9FUNG</name>
<evidence type="ECO:0000256" key="4">
    <source>
        <dbReference type="ARBA" id="ARBA00022989"/>
    </source>
</evidence>
<evidence type="ECO:0000256" key="7">
    <source>
        <dbReference type="ARBA" id="ARBA00023286"/>
    </source>
</evidence>
<evidence type="ECO:0000313" key="10">
    <source>
        <dbReference type="EMBL" id="ORX52199.1"/>
    </source>
</evidence>
<keyword evidence="5" id="KW-0406">Ion transport</keyword>
<evidence type="ECO:0000256" key="8">
    <source>
        <dbReference type="ARBA" id="ARBA00023303"/>
    </source>
</evidence>
<gene>
    <name evidence="10" type="ORF">BCR36DRAFT_369574</name>
</gene>
<dbReference type="PROSITE" id="PS00889">
    <property type="entry name" value="CNMP_BINDING_2"/>
    <property type="match status" value="1"/>
</dbReference>
<keyword evidence="2" id="KW-0813">Transport</keyword>
<dbReference type="InterPro" id="IPR050866">
    <property type="entry name" value="CNG_cation_channel"/>
</dbReference>
<dbReference type="InterPro" id="IPR000595">
    <property type="entry name" value="cNMP-bd_dom"/>
</dbReference>
<evidence type="ECO:0000259" key="9">
    <source>
        <dbReference type="PROSITE" id="PS50042"/>
    </source>
</evidence>
<dbReference type="PROSITE" id="PS00888">
    <property type="entry name" value="CNMP_BINDING_1"/>
    <property type="match status" value="1"/>
</dbReference>
<dbReference type="PROSITE" id="PS50042">
    <property type="entry name" value="CNMP_BINDING_3"/>
    <property type="match status" value="3"/>
</dbReference>
<dbReference type="InterPro" id="IPR018488">
    <property type="entry name" value="cNMP-bd_CS"/>
</dbReference>
<evidence type="ECO:0000256" key="5">
    <source>
        <dbReference type="ARBA" id="ARBA00023065"/>
    </source>
</evidence>
<dbReference type="GO" id="GO:0016020">
    <property type="term" value="C:membrane"/>
    <property type="evidence" value="ECO:0007669"/>
    <property type="project" value="UniProtKB-SubCell"/>
</dbReference>
<evidence type="ECO:0000256" key="2">
    <source>
        <dbReference type="ARBA" id="ARBA00022448"/>
    </source>
</evidence>
<dbReference type="CDD" id="cd00038">
    <property type="entry name" value="CAP_ED"/>
    <property type="match status" value="2"/>
</dbReference>
<dbReference type="Gene3D" id="2.60.120.10">
    <property type="entry name" value="Jelly Rolls"/>
    <property type="match status" value="3"/>
</dbReference>
<evidence type="ECO:0000256" key="1">
    <source>
        <dbReference type="ARBA" id="ARBA00004141"/>
    </source>
</evidence>
<keyword evidence="11" id="KW-1185">Reference proteome</keyword>
<keyword evidence="3" id="KW-0812">Transmembrane</keyword>
<dbReference type="InterPro" id="IPR018490">
    <property type="entry name" value="cNMP-bd_dom_sf"/>
</dbReference>
<dbReference type="AlphaFoldDB" id="A0A1Y1VC09"/>
<keyword evidence="4" id="KW-1133">Transmembrane helix</keyword>
<protein>
    <submittedName>
        <fullName evidence="10">Camp-binding domain-like protein</fullName>
    </submittedName>
</protein>
<evidence type="ECO:0000256" key="6">
    <source>
        <dbReference type="ARBA" id="ARBA00023136"/>
    </source>
</evidence>
<dbReference type="PANTHER" id="PTHR45638">
    <property type="entry name" value="CYCLIC NUCLEOTIDE-GATED CATION CHANNEL SUBUNIT A"/>
    <property type="match status" value="1"/>
</dbReference>
<sequence>MYQENWFGLLSSVIGKKRSASVKATLDCKLYRLSVEDIKNELQKNEKVYAQFNNLINNIEDIYTKCIRNAWGTRNLLGSFHNEFLIELTIDILTKISLFEHQDTNFLFDLVSNMKPEVVPRGQIIISRDDEPDCLYCVLNGSVEVFSYANKEEEKGKNKNYKDSNNKENISINNSNVMIHAEMSSGSFFGEIGLLLGIKRTSSIRIKEKSLLVKLNKDILTTISEKYPKIQLGINKRTNGYMLAIQEKMVNQDDLEQFDLEVNCQNLRKIDLFNNFDNSTLEEIAMGMTRESYQPNDYIIKCGDNAESMFFLTHGSIEVLSENNKVVDIAKGPNVYFGEVALLEDVPRTASIRAITPCSVFVLTKKTLLSVVKKNSQFEAEIEKTSRERLQRHLMRSILA</sequence>
<dbReference type="Proteomes" id="UP000193719">
    <property type="component" value="Unassembled WGS sequence"/>
</dbReference>
<dbReference type="STRING" id="1754191.A0A1Y1VC09"/>
<comment type="subcellular location">
    <subcellularLocation>
        <location evidence="1">Membrane</location>
        <topology evidence="1">Multi-pass membrane protein</topology>
    </subcellularLocation>
</comment>
<proteinExistence type="predicted"/>
<dbReference type="OrthoDB" id="421226at2759"/>
<keyword evidence="8" id="KW-0407">Ion channel</keyword>
<dbReference type="GO" id="GO:0044877">
    <property type="term" value="F:protein-containing complex binding"/>
    <property type="evidence" value="ECO:0007669"/>
    <property type="project" value="TreeGrafter"/>
</dbReference>
<feature type="domain" description="Cyclic nucleotide-binding" evidence="9">
    <location>
        <begin position="1"/>
        <end position="45"/>
    </location>
</feature>
<comment type="caution">
    <text evidence="10">The sequence shown here is derived from an EMBL/GenBank/DDBJ whole genome shotgun (WGS) entry which is preliminary data.</text>
</comment>
<evidence type="ECO:0000313" key="11">
    <source>
        <dbReference type="Proteomes" id="UP000193719"/>
    </source>
</evidence>
<dbReference type="GO" id="GO:0005221">
    <property type="term" value="F:intracellularly cyclic nucleotide-activated monoatomic cation channel activity"/>
    <property type="evidence" value="ECO:0007669"/>
    <property type="project" value="InterPro"/>
</dbReference>
<evidence type="ECO:0000256" key="3">
    <source>
        <dbReference type="ARBA" id="ARBA00022692"/>
    </source>
</evidence>
<dbReference type="InterPro" id="IPR014710">
    <property type="entry name" value="RmlC-like_jellyroll"/>
</dbReference>
<reference evidence="10 11" key="2">
    <citation type="submission" date="2016-08" db="EMBL/GenBank/DDBJ databases">
        <title>Pervasive Adenine N6-methylation of Active Genes in Fungi.</title>
        <authorList>
            <consortium name="DOE Joint Genome Institute"/>
            <person name="Mondo S.J."/>
            <person name="Dannebaum R.O."/>
            <person name="Kuo R.C."/>
            <person name="Labutti K."/>
            <person name="Haridas S."/>
            <person name="Kuo A."/>
            <person name="Salamov A."/>
            <person name="Ahrendt S.R."/>
            <person name="Lipzen A."/>
            <person name="Sullivan W."/>
            <person name="Andreopoulos W.B."/>
            <person name="Clum A."/>
            <person name="Lindquist E."/>
            <person name="Daum C."/>
            <person name="Ramamoorthy G.K."/>
            <person name="Gryganskyi A."/>
            <person name="Culley D."/>
            <person name="Magnuson J.K."/>
            <person name="James T.Y."/>
            <person name="O'Malley M.A."/>
            <person name="Stajich J.E."/>
            <person name="Spatafora J.W."/>
            <person name="Visel A."/>
            <person name="Grigoriev I.V."/>
        </authorList>
    </citation>
    <scope>NUCLEOTIDE SEQUENCE [LARGE SCALE GENOMIC DNA]</scope>
    <source>
        <strain evidence="11">finn</strain>
    </source>
</reference>
<dbReference type="SMART" id="SM00100">
    <property type="entry name" value="cNMP"/>
    <property type="match status" value="2"/>
</dbReference>
<keyword evidence="6" id="KW-0472">Membrane</keyword>
<feature type="domain" description="Cyclic nucleotide-binding" evidence="9">
    <location>
        <begin position="98"/>
        <end position="223"/>
    </location>
</feature>
<accession>A0A1Y1VC09</accession>
<dbReference type="Pfam" id="PF00027">
    <property type="entry name" value="cNMP_binding"/>
    <property type="match status" value="1"/>
</dbReference>
<organism evidence="10 11">
    <name type="scientific">Piromyces finnis</name>
    <dbReference type="NCBI Taxonomy" id="1754191"/>
    <lineage>
        <taxon>Eukaryota</taxon>
        <taxon>Fungi</taxon>
        <taxon>Fungi incertae sedis</taxon>
        <taxon>Chytridiomycota</taxon>
        <taxon>Chytridiomycota incertae sedis</taxon>
        <taxon>Neocallimastigomycetes</taxon>
        <taxon>Neocallimastigales</taxon>
        <taxon>Neocallimastigaceae</taxon>
        <taxon>Piromyces</taxon>
    </lineage>
</organism>
<dbReference type="SUPFAM" id="SSF51206">
    <property type="entry name" value="cAMP-binding domain-like"/>
    <property type="match status" value="3"/>
</dbReference>
<dbReference type="PANTHER" id="PTHR45638:SF11">
    <property type="entry name" value="CYCLIC NUCLEOTIDE-GATED CATION CHANNEL SUBUNIT A"/>
    <property type="match status" value="1"/>
</dbReference>
<feature type="domain" description="Cyclic nucleotide-binding" evidence="9">
    <location>
        <begin position="272"/>
        <end position="372"/>
    </location>
</feature>
<keyword evidence="7" id="KW-1071">Ligand-gated ion channel</keyword>